<dbReference type="EMBL" id="ALYF01000003">
    <property type="protein sequence ID" value="EJW21105.1"/>
    <property type="molecule type" value="Genomic_DNA"/>
</dbReference>
<accession>J9A447</accession>
<proteinExistence type="predicted"/>
<name>J9A447_9PROT</name>
<dbReference type="AlphaFoldDB" id="J9A447"/>
<reference evidence="1 2" key="1">
    <citation type="journal article" date="2012" name="J. Bacteriol.">
        <title>Genome Sequence of Strain IMCC14465, Isolated from the East Sea, Belonging to the PS1 Clade of Alphaproteobacteria.</title>
        <authorList>
            <person name="Yang S.J."/>
            <person name="Kang I."/>
            <person name="Cho J.C."/>
        </authorList>
    </citation>
    <scope>NUCLEOTIDE SEQUENCE [LARGE SCALE GENOMIC DNA]</scope>
    <source>
        <strain evidence="1 2">IMCC14465</strain>
    </source>
</reference>
<gene>
    <name evidence="1" type="ORF">IMCC14465_09010</name>
</gene>
<organism evidence="1 2">
    <name type="scientific">alpha proteobacterium IMCC14465</name>
    <dbReference type="NCBI Taxonomy" id="1220535"/>
    <lineage>
        <taxon>Bacteria</taxon>
        <taxon>Pseudomonadati</taxon>
        <taxon>Pseudomonadota</taxon>
        <taxon>Alphaproteobacteria</taxon>
        <taxon>PS1 clade</taxon>
    </lineage>
</organism>
<protein>
    <submittedName>
        <fullName evidence="1">Uncharacterized protein</fullName>
    </submittedName>
</protein>
<keyword evidence="2" id="KW-1185">Reference proteome</keyword>
<evidence type="ECO:0000313" key="2">
    <source>
        <dbReference type="Proteomes" id="UP000004836"/>
    </source>
</evidence>
<evidence type="ECO:0000313" key="1">
    <source>
        <dbReference type="EMBL" id="EJW21105.1"/>
    </source>
</evidence>
<sequence>MLPMAIHIKPYLRRIGDRLDNSGAAKAVPKMTEPSWIIIIMLESSDHSILATIRHLD</sequence>
<dbReference type="Proteomes" id="UP000004836">
    <property type="component" value="Unassembled WGS sequence"/>
</dbReference>
<comment type="caution">
    <text evidence="1">The sequence shown here is derived from an EMBL/GenBank/DDBJ whole genome shotgun (WGS) entry which is preliminary data.</text>
</comment>